<keyword evidence="6" id="KW-1185">Reference proteome</keyword>
<keyword evidence="3" id="KW-0812">Transmembrane</keyword>
<gene>
    <name evidence="5" type="ORF">SCA03_15570</name>
</gene>
<keyword evidence="1" id="KW-0853">WD repeat</keyword>
<dbReference type="OrthoDB" id="414967at2"/>
<feature type="repeat" description="WD" evidence="1">
    <location>
        <begin position="860"/>
        <end position="892"/>
    </location>
</feature>
<evidence type="ECO:0000313" key="6">
    <source>
        <dbReference type="Proteomes" id="UP000319210"/>
    </source>
</evidence>
<dbReference type="Gene3D" id="2.130.10.10">
    <property type="entry name" value="YVTN repeat-like/Quinoprotein amine dehydrogenase"/>
    <property type="match status" value="5"/>
</dbReference>
<dbReference type="PANTHER" id="PTHR19879:SF9">
    <property type="entry name" value="TRANSCRIPTION INITIATION FACTOR TFIID SUBUNIT 5"/>
    <property type="match status" value="1"/>
</dbReference>
<feature type="repeat" description="WD" evidence="1">
    <location>
        <begin position="678"/>
        <end position="719"/>
    </location>
</feature>
<evidence type="ECO:0000256" key="2">
    <source>
        <dbReference type="SAM" id="MobiDB-lite"/>
    </source>
</evidence>
<dbReference type="Pfam" id="PF00400">
    <property type="entry name" value="WD40"/>
    <property type="match status" value="7"/>
</dbReference>
<feature type="repeat" description="WD" evidence="1">
    <location>
        <begin position="1114"/>
        <end position="1155"/>
    </location>
</feature>
<dbReference type="SUPFAM" id="SSF52540">
    <property type="entry name" value="P-loop containing nucleoside triphosphate hydrolases"/>
    <property type="match status" value="1"/>
</dbReference>
<dbReference type="SMART" id="SM00320">
    <property type="entry name" value="WD40"/>
    <property type="match status" value="11"/>
</dbReference>
<dbReference type="PROSITE" id="PS50294">
    <property type="entry name" value="WD_REPEATS_REGION"/>
    <property type="match status" value="4"/>
</dbReference>
<comment type="caution">
    <text evidence="5">The sequence shown here is derived from an EMBL/GenBank/DDBJ whole genome shotgun (WGS) entry which is preliminary data.</text>
</comment>
<feature type="region of interest" description="Disordered" evidence="2">
    <location>
        <begin position="747"/>
        <end position="783"/>
    </location>
</feature>
<feature type="repeat" description="WD" evidence="1">
    <location>
        <begin position="1072"/>
        <end position="1113"/>
    </location>
</feature>
<name>A0A4Y3QUD0_STRCI</name>
<reference evidence="5 6" key="1">
    <citation type="submission" date="2019-06" db="EMBL/GenBank/DDBJ databases">
        <title>Whole genome shotgun sequence of Streptomyces cacaoi subsp. cacaoi NBRC 12748.</title>
        <authorList>
            <person name="Hosoyama A."/>
            <person name="Uohara A."/>
            <person name="Ohji S."/>
            <person name="Ichikawa N."/>
        </authorList>
    </citation>
    <scope>NUCLEOTIDE SEQUENCE [LARGE SCALE GENOMIC DNA]</scope>
    <source>
        <strain evidence="5 6">NBRC 12748</strain>
    </source>
</reference>
<accession>A0A4Y3QUD0</accession>
<dbReference type="RefSeq" id="WP_086814633.1">
    <property type="nucleotide sequence ID" value="NZ_BJMM01000006.1"/>
</dbReference>
<proteinExistence type="predicted"/>
<feature type="repeat" description="WD" evidence="1">
    <location>
        <begin position="586"/>
        <end position="627"/>
    </location>
</feature>
<dbReference type="CDD" id="cd00200">
    <property type="entry name" value="WD40"/>
    <property type="match status" value="1"/>
</dbReference>
<evidence type="ECO:0000313" key="5">
    <source>
        <dbReference type="EMBL" id="GEB49006.1"/>
    </source>
</evidence>
<dbReference type="Pfam" id="PF00931">
    <property type="entry name" value="NB-ARC"/>
    <property type="match status" value="1"/>
</dbReference>
<dbReference type="SUPFAM" id="SSF50998">
    <property type="entry name" value="Quinoprotein alcohol dehydrogenase-like"/>
    <property type="match status" value="2"/>
</dbReference>
<dbReference type="Proteomes" id="UP000319210">
    <property type="component" value="Unassembled WGS sequence"/>
</dbReference>
<dbReference type="InterPro" id="IPR002182">
    <property type="entry name" value="NB-ARC"/>
</dbReference>
<evidence type="ECO:0000256" key="1">
    <source>
        <dbReference type="PROSITE-ProRule" id="PRU00221"/>
    </source>
</evidence>
<dbReference type="GO" id="GO:0043531">
    <property type="term" value="F:ADP binding"/>
    <property type="evidence" value="ECO:0007669"/>
    <property type="project" value="InterPro"/>
</dbReference>
<sequence length="1189" mass="123283">MRGKLLVAVAAGVVAVLGGLAVNPATSQADWPGPLDWLRRYAWAAVGALSVLGVLLAAVTTWLQERTASAAGPPPPPVPEVPDWVVDRSERDVAVAAVCGRGTAVGITTALEGAGGFGKTVLAGAVCAHRRVRRRFRGRIHVVTMGRDVRGPVAVAAKVAEATRFITGDTATFDDPALAGAHLGRLLDARPRTLLVLDDVWEHEQLAPFLLGGHRCVRLVTTRIPGVLPHTARCVRVDEMSPAQARHVLTWELPPLPGDLVDALVRVTGRWALLLRLTNRLVKEQTDTGADAAAAARRVLSRLREGGPGAVDGEFRPPDMDSPARRSTAVRATVEAAVERLPEGGRERFVELAVFVEDEAVPLALVGALWRATAGLAEEDTRTLCGTLARLSLLTLAPDNGGTIALHDVLRDYLRGEVGDEAALAALHGTLVDAVAQDLPPAGPLAPSCPGPGTAWWETRQGYLLDHLIEHLVGAARTERALAVAGDLRWIEARLVQRGATAPWRDLTAVPTAEAAARARELGSVAHLLDLAAPVHAVANVLHSRLAPLPAWQAQVAARQRAADGPVLVNHWPLPDVPSPALLRTFIGHRGPVNAVALAPGGRWAASGGDDGKVRLWDPATGVCLRILDHNHYTYVGLEPTELVRPVTALAIAPSGRWLAAGGEDGMAVWDTTTGTRLGHHAGPVTSVAVAPDSRWLVTGDGGPRVHVWNASTGSRVNVLETGGPWVTAVAVTPDGRRVLAGGHDGVLRSWQPPDGSADGWLTPWPDPPLATERDGGSAGAGPASRIVSLAVGRDDRVAAVAADGRAWAWGATVDERPFPVDTDDARCLALAPDGRLVVGCGAGRVLVAERATGAVTRVLEGHVGRVNAVAAAPDGTWLVGAGDDGKVCLWDSGPETGAGSGQHRGSADAVAVEPGGRWAVTAGARGVSVRELATGVPVWSNTAPATHLAAAGDRFVVAHVNGVLGTARWGGDREDTGLLPPPSRPVPHRALALSPDGGRLAVVEADGTVRVCGVSSREPDTSFVAGAGRVTAVAFAPDASWLAWGGSHGAVHVSAGNGGDGGDDPWPRVGGVGARTEVHALAVAPDGSWLATADGRGSVQLWDVASGARTGVLDGHDGAVHALAAAPSGAWLASAGADGTLRVWRVPGGDPVTLVRVDGRLRSCAWGPDSRLLLAAGERGVYAYELRP</sequence>
<dbReference type="InterPro" id="IPR027417">
    <property type="entry name" value="P-loop_NTPase"/>
</dbReference>
<protein>
    <recommendedName>
        <fullName evidence="4">NB-ARC domain-containing protein</fullName>
    </recommendedName>
</protein>
<feature type="compositionally biased region" description="Basic and acidic residues" evidence="2">
    <location>
        <begin position="313"/>
        <end position="324"/>
    </location>
</feature>
<evidence type="ECO:0000259" key="4">
    <source>
        <dbReference type="Pfam" id="PF00931"/>
    </source>
</evidence>
<feature type="transmembrane region" description="Helical" evidence="3">
    <location>
        <begin position="41"/>
        <end position="63"/>
    </location>
</feature>
<dbReference type="InterPro" id="IPR015943">
    <property type="entry name" value="WD40/YVTN_repeat-like_dom_sf"/>
</dbReference>
<dbReference type="Gene3D" id="1.10.10.10">
    <property type="entry name" value="Winged helix-like DNA-binding domain superfamily/Winged helix DNA-binding domain"/>
    <property type="match status" value="1"/>
</dbReference>
<evidence type="ECO:0000256" key="3">
    <source>
        <dbReference type="SAM" id="Phobius"/>
    </source>
</evidence>
<keyword evidence="3" id="KW-1133">Transmembrane helix</keyword>
<dbReference type="PROSITE" id="PS50082">
    <property type="entry name" value="WD_REPEATS_2"/>
    <property type="match status" value="6"/>
</dbReference>
<dbReference type="GO" id="GO:0005829">
    <property type="term" value="C:cytosol"/>
    <property type="evidence" value="ECO:0007669"/>
    <property type="project" value="UniProtKB-ARBA"/>
</dbReference>
<feature type="region of interest" description="Disordered" evidence="2">
    <location>
        <begin position="305"/>
        <end position="328"/>
    </location>
</feature>
<keyword evidence="3" id="KW-0472">Membrane</keyword>
<feature type="repeat" description="WD" evidence="1">
    <location>
        <begin position="727"/>
        <end position="752"/>
    </location>
</feature>
<organism evidence="5 6">
    <name type="scientific">Streptomyces cacaoi</name>
    <dbReference type="NCBI Taxonomy" id="1898"/>
    <lineage>
        <taxon>Bacteria</taxon>
        <taxon>Bacillati</taxon>
        <taxon>Actinomycetota</taxon>
        <taxon>Actinomycetes</taxon>
        <taxon>Kitasatosporales</taxon>
        <taxon>Streptomycetaceae</taxon>
        <taxon>Streptomyces</taxon>
    </lineage>
</organism>
<feature type="domain" description="NB-ARC" evidence="4">
    <location>
        <begin position="110"/>
        <end position="227"/>
    </location>
</feature>
<dbReference type="EMBL" id="BJMM01000006">
    <property type="protein sequence ID" value="GEB49006.1"/>
    <property type="molecule type" value="Genomic_DNA"/>
</dbReference>
<dbReference type="PANTHER" id="PTHR19879">
    <property type="entry name" value="TRANSCRIPTION INITIATION FACTOR TFIID"/>
    <property type="match status" value="1"/>
</dbReference>
<dbReference type="InterPro" id="IPR001680">
    <property type="entry name" value="WD40_rpt"/>
</dbReference>
<dbReference type="InterPro" id="IPR011047">
    <property type="entry name" value="Quinoprotein_ADH-like_sf"/>
</dbReference>
<dbReference type="InterPro" id="IPR036388">
    <property type="entry name" value="WH-like_DNA-bd_sf"/>
</dbReference>
<dbReference type="AlphaFoldDB" id="A0A4Y3QUD0"/>
<dbReference type="Gene3D" id="3.40.50.300">
    <property type="entry name" value="P-loop containing nucleotide triphosphate hydrolases"/>
    <property type="match status" value="1"/>
</dbReference>